<dbReference type="GO" id="GO:0030170">
    <property type="term" value="F:pyridoxal phosphate binding"/>
    <property type="evidence" value="ECO:0007669"/>
    <property type="project" value="InterPro"/>
</dbReference>
<dbReference type="EC" id="2.3.1.47" evidence="2"/>
<dbReference type="Gene3D" id="3.40.640.10">
    <property type="entry name" value="Type I PLP-dependent aspartate aminotransferase-like (Major domain)"/>
    <property type="match status" value="1"/>
</dbReference>
<gene>
    <name evidence="8" type="ORF">OHV25_40400</name>
</gene>
<geneLocation type="plasmid" evidence="8">
    <name>unnamed1</name>
</geneLocation>
<dbReference type="InterPro" id="IPR015424">
    <property type="entry name" value="PyrdxlP-dep_Trfase"/>
</dbReference>
<dbReference type="GO" id="GO:0008483">
    <property type="term" value="F:transaminase activity"/>
    <property type="evidence" value="ECO:0007669"/>
    <property type="project" value="UniProtKB-KW"/>
</dbReference>
<dbReference type="AlphaFoldDB" id="A0AAU2HEB0"/>
<evidence type="ECO:0000259" key="7">
    <source>
        <dbReference type="Pfam" id="PF00155"/>
    </source>
</evidence>
<keyword evidence="8" id="KW-0032">Aminotransferase</keyword>
<evidence type="ECO:0000256" key="4">
    <source>
        <dbReference type="ARBA" id="ARBA00022898"/>
    </source>
</evidence>
<reference evidence="8" key="1">
    <citation type="submission" date="2022-10" db="EMBL/GenBank/DDBJ databases">
        <title>The complete genomes of actinobacterial strains from the NBC collection.</title>
        <authorList>
            <person name="Joergensen T.S."/>
            <person name="Alvarez Arevalo M."/>
            <person name="Sterndorff E.B."/>
            <person name="Faurdal D."/>
            <person name="Vuksanovic O."/>
            <person name="Mourched A.-S."/>
            <person name="Charusanti P."/>
            <person name="Shaw S."/>
            <person name="Blin K."/>
            <person name="Weber T."/>
        </authorList>
    </citation>
    <scope>NUCLEOTIDE SEQUENCE</scope>
    <source>
        <strain evidence="8">NBC_00060</strain>
        <plasmid evidence="8">unnamed1</plasmid>
    </source>
</reference>
<evidence type="ECO:0000256" key="6">
    <source>
        <dbReference type="RuleBase" id="RU003693"/>
    </source>
</evidence>
<dbReference type="SUPFAM" id="SSF53383">
    <property type="entry name" value="PLP-dependent transferases"/>
    <property type="match status" value="1"/>
</dbReference>
<keyword evidence="8" id="KW-0614">Plasmid</keyword>
<evidence type="ECO:0000256" key="3">
    <source>
        <dbReference type="ARBA" id="ARBA00022679"/>
    </source>
</evidence>
<dbReference type="InterPro" id="IPR015422">
    <property type="entry name" value="PyrdxlP-dep_Trfase_small"/>
</dbReference>
<evidence type="ECO:0000256" key="5">
    <source>
        <dbReference type="ARBA" id="ARBA00047715"/>
    </source>
</evidence>
<evidence type="ECO:0000256" key="2">
    <source>
        <dbReference type="ARBA" id="ARBA00013187"/>
    </source>
</evidence>
<comment type="catalytic activity">
    <reaction evidence="5">
        <text>6-carboxyhexanoyl-[ACP] + L-alanine + H(+) = (8S)-8-amino-7-oxononanoate + holo-[ACP] + CO2</text>
        <dbReference type="Rhea" id="RHEA:42288"/>
        <dbReference type="Rhea" id="RHEA-COMP:9685"/>
        <dbReference type="Rhea" id="RHEA-COMP:9955"/>
        <dbReference type="ChEBI" id="CHEBI:15378"/>
        <dbReference type="ChEBI" id="CHEBI:16526"/>
        <dbReference type="ChEBI" id="CHEBI:57972"/>
        <dbReference type="ChEBI" id="CHEBI:64479"/>
        <dbReference type="ChEBI" id="CHEBI:78846"/>
        <dbReference type="ChEBI" id="CHEBI:149468"/>
        <dbReference type="EC" id="2.3.1.47"/>
    </reaction>
</comment>
<comment type="similarity">
    <text evidence="6">Belongs to the class-II pyridoxal-phosphate-dependent aminotransferase family.</text>
</comment>
<evidence type="ECO:0000256" key="1">
    <source>
        <dbReference type="ARBA" id="ARBA00001933"/>
    </source>
</evidence>
<sequence length="416" mass="44319">MPLHRAESCPVCVRYAKINEVGNPYYRKVTGKSGTTIEFDGEPTLLAAGNDYLDLSTDPRVTRAAHDAIDRYGVGITGSPLMNGYLDIHAQLEDELAEWVGKEAGMVFAAGLLANVGPLSQIIRFNYDTAVVSDESIHASLIDGIRLGRPKYVARFAHNDVSELRAGLQKVSEKTSNILIVVEGTYSVEGDLAALPDIVAVAREFGAEIFLDDAHGVGVLGAGRGTAAHFGLADQIDYITGTFSKSFGSSGGFLCTSREAMHHFAAQCPSHMFAAALAPALTAAALCALEIMRQEPHRSDHALHMANTLREELRALGFDATGVTPVVPVSLKGLFGSSGDLDLLQKEMIGAIEAQSRLLSEHGVYANPFIPPGSPDPLLRLSVTAGFDDDDIKKIVDAFAALRETIPGFGTEQPAS</sequence>
<dbReference type="PANTHER" id="PTHR13693:SF3">
    <property type="entry name" value="LD36009P"/>
    <property type="match status" value="1"/>
</dbReference>
<dbReference type="InterPro" id="IPR001917">
    <property type="entry name" value="Aminotrans_II_pyridoxalP_BS"/>
</dbReference>
<protein>
    <recommendedName>
        <fullName evidence="2">8-amino-7-oxononanoate synthase</fullName>
        <ecNumber evidence="2">2.3.1.47</ecNumber>
    </recommendedName>
</protein>
<dbReference type="EMBL" id="CP108254">
    <property type="protein sequence ID" value="WTU45862.1"/>
    <property type="molecule type" value="Genomic_DNA"/>
</dbReference>
<organism evidence="8">
    <name type="scientific">Streptomyces sp. NBC_00060</name>
    <dbReference type="NCBI Taxonomy" id="2975636"/>
    <lineage>
        <taxon>Bacteria</taxon>
        <taxon>Bacillati</taxon>
        <taxon>Actinomycetota</taxon>
        <taxon>Actinomycetes</taxon>
        <taxon>Kitasatosporales</taxon>
        <taxon>Streptomycetaceae</taxon>
        <taxon>Streptomyces</taxon>
    </lineage>
</organism>
<comment type="cofactor">
    <cofactor evidence="1 6">
        <name>pyridoxal 5'-phosphate</name>
        <dbReference type="ChEBI" id="CHEBI:597326"/>
    </cofactor>
</comment>
<dbReference type="PANTHER" id="PTHR13693">
    <property type="entry name" value="CLASS II AMINOTRANSFERASE/8-AMINO-7-OXONONANOATE SYNTHASE"/>
    <property type="match status" value="1"/>
</dbReference>
<proteinExistence type="inferred from homology"/>
<dbReference type="Pfam" id="PF00155">
    <property type="entry name" value="Aminotran_1_2"/>
    <property type="match status" value="1"/>
</dbReference>
<dbReference type="InterPro" id="IPR015421">
    <property type="entry name" value="PyrdxlP-dep_Trfase_major"/>
</dbReference>
<dbReference type="GO" id="GO:0008710">
    <property type="term" value="F:8-amino-7-oxononanoate synthase activity"/>
    <property type="evidence" value="ECO:0007669"/>
    <property type="project" value="UniProtKB-EC"/>
</dbReference>
<name>A0AAU2HEB0_9ACTN</name>
<keyword evidence="4 6" id="KW-0663">Pyridoxal phosphate</keyword>
<dbReference type="PROSITE" id="PS00599">
    <property type="entry name" value="AA_TRANSFER_CLASS_2"/>
    <property type="match status" value="1"/>
</dbReference>
<keyword evidence="3" id="KW-0808">Transferase</keyword>
<accession>A0AAU2HEB0</accession>
<dbReference type="InterPro" id="IPR050087">
    <property type="entry name" value="AON_synthase_class-II"/>
</dbReference>
<feature type="domain" description="Aminotransferase class I/classII large" evidence="7">
    <location>
        <begin position="50"/>
        <end position="399"/>
    </location>
</feature>
<dbReference type="Gene3D" id="3.90.1150.10">
    <property type="entry name" value="Aspartate Aminotransferase, domain 1"/>
    <property type="match status" value="1"/>
</dbReference>
<evidence type="ECO:0000313" key="8">
    <source>
        <dbReference type="EMBL" id="WTU45862.1"/>
    </source>
</evidence>
<dbReference type="InterPro" id="IPR004839">
    <property type="entry name" value="Aminotransferase_I/II_large"/>
</dbReference>